<feature type="domain" description="SAC" evidence="4">
    <location>
        <begin position="52"/>
        <end position="422"/>
    </location>
</feature>
<proteinExistence type="predicted"/>
<name>A0A6B2KYA6_9EUKA</name>
<keyword evidence="2" id="KW-0378">Hydrolase</keyword>
<dbReference type="PANTHER" id="PTHR45738">
    <property type="entry name" value="POLYPHOSPHOINOSITIDE PHOSPHATASE"/>
    <property type="match status" value="1"/>
</dbReference>
<dbReference type="GO" id="GO:0043813">
    <property type="term" value="F:phosphatidylinositol-3,5-bisphosphate 5-phosphatase activity"/>
    <property type="evidence" value="ECO:0007669"/>
    <property type="project" value="InterPro"/>
</dbReference>
<dbReference type="EMBL" id="GIBP01000616">
    <property type="protein sequence ID" value="NDV29585.1"/>
    <property type="molecule type" value="Transcribed_RNA"/>
</dbReference>
<dbReference type="PANTHER" id="PTHR45738:SF5">
    <property type="entry name" value="POLYPHOSPHOINOSITIDE PHOSPHATASE"/>
    <property type="match status" value="1"/>
</dbReference>
<protein>
    <recommendedName>
        <fullName evidence="4">SAC domain-containing protein</fullName>
    </recommendedName>
</protein>
<accession>A0A6B2KYA6</accession>
<evidence type="ECO:0000259" key="4">
    <source>
        <dbReference type="PROSITE" id="PS50275"/>
    </source>
</evidence>
<evidence type="ECO:0000256" key="3">
    <source>
        <dbReference type="ARBA" id="ARBA00023136"/>
    </source>
</evidence>
<comment type="subcellular location">
    <subcellularLocation>
        <location evidence="1">Endomembrane system</location>
    </subcellularLocation>
</comment>
<evidence type="ECO:0000256" key="2">
    <source>
        <dbReference type="ARBA" id="ARBA00022801"/>
    </source>
</evidence>
<dbReference type="InterPro" id="IPR043573">
    <property type="entry name" value="Fig4-like"/>
</dbReference>
<dbReference type="GO" id="GO:0046856">
    <property type="term" value="P:phosphatidylinositol dephosphorylation"/>
    <property type="evidence" value="ECO:0007669"/>
    <property type="project" value="InterPro"/>
</dbReference>
<keyword evidence="3" id="KW-0472">Membrane</keyword>
<dbReference type="InterPro" id="IPR002013">
    <property type="entry name" value="SAC_dom"/>
</dbReference>
<dbReference type="AlphaFoldDB" id="A0A6B2KYA6"/>
<organism evidence="5">
    <name type="scientific">Arcella intermedia</name>
    <dbReference type="NCBI Taxonomy" id="1963864"/>
    <lineage>
        <taxon>Eukaryota</taxon>
        <taxon>Amoebozoa</taxon>
        <taxon>Tubulinea</taxon>
        <taxon>Elardia</taxon>
        <taxon>Arcellinida</taxon>
        <taxon>Sphaerothecina</taxon>
        <taxon>Arcellidae</taxon>
        <taxon>Arcella</taxon>
    </lineage>
</organism>
<dbReference type="GO" id="GO:0012505">
    <property type="term" value="C:endomembrane system"/>
    <property type="evidence" value="ECO:0007669"/>
    <property type="project" value="UniProtKB-SubCell"/>
</dbReference>
<evidence type="ECO:0000256" key="1">
    <source>
        <dbReference type="ARBA" id="ARBA00004308"/>
    </source>
</evidence>
<dbReference type="PROSITE" id="PS50275">
    <property type="entry name" value="SAC"/>
    <property type="match status" value="1"/>
</dbReference>
<sequence>MNGYYMVIITKRRQVGSIGRHKIYSIEAVDYYYIPLEKSFNTAIEEKYLSLVMGFDLTKDFYFSYTYDLSRTLQYNMNPENHNRPFPQYNSKFVWNVYLMSLLLKKVLSSESPTAYLWILPVIHGYFSQAKMDVYGSSVELTLISRRLTLFAGTRYLKRGNNEQGYVANDVETEQILCEPNSGIQINKNFTSFVQHRGSIPLFWSQDNTGGVPKPPIEVQRVDPFYNSTILHFRDLLERYGSPIFVLNLVKAEEKNPRETLLKEGLDKAINFINSTVTEEDKKIIYMPWDFKSVSKDKAQVLRDLNTISQTAMQKTGFFHTGKQPYAHLLRDQKEQYNAGGIPYGPNRIGREQRGVLRSNCIDSLDRTNAAQYCVGQCALGYQLYALGLTQSPRNSFESDMSKLLMSLYEQSGHKLALQYGGSELAHTMSTWHTNKVLDTLTSIKRYYNNVFSDQEKQMSINLFLGVFRPSPHHPPIWLIETDYFLHMTRPLRKLLCNTEWWNLDISLEELEEEEEDEEFEVGETSLLHSRDFHNDEEISSSKKVLHNHLPTYKDIKEQFKAEFDEYYETDRLSEFDSVVDLDFNNIVRSSETTLPAISAINAERIEEEENPGLKWGISYWLRFDALKRKKKKAANPAVTQDSSTTKTGAPSLKSPLACYGITLNENGTEYNNYLNNVVHSNTSQYSSYLSKTHSKKPFLESQTENYEKFLESYSQDTKDPKYQQYFTQYNGQ</sequence>
<evidence type="ECO:0000313" key="5">
    <source>
        <dbReference type="EMBL" id="NDV29585.1"/>
    </source>
</evidence>
<reference evidence="5" key="1">
    <citation type="journal article" date="2020" name="J. Eukaryot. Microbiol.">
        <title>De novo Sequencing, Assembly and Annotation of the Transcriptome for the Free-Living Testate Amoeba Arcella intermedia.</title>
        <authorList>
            <person name="Ribeiro G.M."/>
            <person name="Porfirio-Sousa A.L."/>
            <person name="Maurer-Alcala X.X."/>
            <person name="Katz L.A."/>
            <person name="Lahr D.J.G."/>
        </authorList>
    </citation>
    <scope>NUCLEOTIDE SEQUENCE</scope>
</reference>
<dbReference type="Pfam" id="PF02383">
    <property type="entry name" value="Syja_N"/>
    <property type="match status" value="1"/>
</dbReference>